<evidence type="ECO:0000256" key="2">
    <source>
        <dbReference type="ARBA" id="ARBA00007362"/>
    </source>
</evidence>
<keyword evidence="11" id="KW-1185">Reference proteome</keyword>
<feature type="transmembrane region" description="Helical" evidence="8">
    <location>
        <begin position="30"/>
        <end position="49"/>
    </location>
</feature>
<evidence type="ECO:0000313" key="11">
    <source>
        <dbReference type="Proteomes" id="UP000506160"/>
    </source>
</evidence>
<feature type="transmembrane region" description="Helical" evidence="8">
    <location>
        <begin position="5"/>
        <end position="24"/>
    </location>
</feature>
<evidence type="ECO:0000256" key="7">
    <source>
        <dbReference type="ARBA" id="ARBA00023136"/>
    </source>
</evidence>
<evidence type="ECO:0000313" key="10">
    <source>
        <dbReference type="EMBL" id="TEA27621.1"/>
    </source>
</evidence>
<feature type="transmembrane region" description="Helical" evidence="8">
    <location>
        <begin position="178"/>
        <end position="199"/>
    </location>
</feature>
<comment type="caution">
    <text evidence="10">The sequence shown here is derived from an EMBL/GenBank/DDBJ whole genome shotgun (WGS) entry which is preliminary data.</text>
</comment>
<feature type="transmembrane region" description="Helical" evidence="8">
    <location>
        <begin position="98"/>
        <end position="119"/>
    </location>
</feature>
<dbReference type="GO" id="GO:0005886">
    <property type="term" value="C:plasma membrane"/>
    <property type="evidence" value="ECO:0007669"/>
    <property type="project" value="UniProtKB-SubCell"/>
</dbReference>
<evidence type="ECO:0000259" key="9">
    <source>
        <dbReference type="Pfam" id="PF00892"/>
    </source>
</evidence>
<comment type="similarity">
    <text evidence="2">Belongs to the EamA transporter family.</text>
</comment>
<evidence type="ECO:0000256" key="8">
    <source>
        <dbReference type="SAM" id="Phobius"/>
    </source>
</evidence>
<dbReference type="EMBL" id="AWGA01000024">
    <property type="protein sequence ID" value="TEA27621.1"/>
    <property type="molecule type" value="Genomic_DNA"/>
</dbReference>
<evidence type="ECO:0000256" key="4">
    <source>
        <dbReference type="ARBA" id="ARBA00022475"/>
    </source>
</evidence>
<feature type="transmembrane region" description="Helical" evidence="8">
    <location>
        <begin position="211"/>
        <end position="229"/>
    </location>
</feature>
<dbReference type="InterPro" id="IPR037185">
    <property type="entry name" value="EmrE-like"/>
</dbReference>
<name>A0AB94IDS9_9GAMM</name>
<dbReference type="RefSeq" id="WP_024495590.1">
    <property type="nucleotide sequence ID" value="NZ_AWGA01000024.1"/>
</dbReference>
<feature type="transmembrane region" description="Helical" evidence="8">
    <location>
        <begin position="126"/>
        <end position="143"/>
    </location>
</feature>
<dbReference type="Proteomes" id="UP000506160">
    <property type="component" value="Unassembled WGS sequence"/>
</dbReference>
<protein>
    <submittedName>
        <fullName evidence="10">EamA family transporter RarD</fullName>
    </submittedName>
</protein>
<dbReference type="NCBIfam" id="TIGR00688">
    <property type="entry name" value="rarD"/>
    <property type="match status" value="1"/>
</dbReference>
<keyword evidence="4" id="KW-1003">Cell membrane</keyword>
<dbReference type="AlphaFoldDB" id="A0AB94IDS9"/>
<evidence type="ECO:0000256" key="1">
    <source>
        <dbReference type="ARBA" id="ARBA00004651"/>
    </source>
</evidence>
<evidence type="ECO:0000256" key="3">
    <source>
        <dbReference type="ARBA" id="ARBA00022448"/>
    </source>
</evidence>
<comment type="subcellular location">
    <subcellularLocation>
        <location evidence="1">Cell membrane</location>
        <topology evidence="1">Multi-pass membrane protein</topology>
    </subcellularLocation>
</comment>
<feature type="domain" description="EamA" evidence="9">
    <location>
        <begin position="3"/>
        <end position="140"/>
    </location>
</feature>
<organism evidence="10 11">
    <name type="scientific">Candidatus Schmidhempelia bombi str. Bimp</name>
    <dbReference type="NCBI Taxonomy" id="1387197"/>
    <lineage>
        <taxon>Bacteria</taxon>
        <taxon>Pseudomonadati</taxon>
        <taxon>Pseudomonadota</taxon>
        <taxon>Gammaproteobacteria</taxon>
        <taxon>Orbales</taxon>
        <taxon>Orbaceae</taxon>
        <taxon>Candidatus Schmidhempelia</taxon>
    </lineage>
</organism>
<feature type="transmembrane region" description="Helical" evidence="8">
    <location>
        <begin position="270"/>
        <end position="289"/>
    </location>
</feature>
<evidence type="ECO:0000256" key="5">
    <source>
        <dbReference type="ARBA" id="ARBA00022692"/>
    </source>
</evidence>
<keyword evidence="3" id="KW-0813">Transport</keyword>
<dbReference type="SUPFAM" id="SSF103481">
    <property type="entry name" value="Multidrug resistance efflux transporter EmrE"/>
    <property type="match status" value="2"/>
</dbReference>
<feature type="transmembrane region" description="Helical" evidence="8">
    <location>
        <begin position="149"/>
        <end position="166"/>
    </location>
</feature>
<gene>
    <name evidence="10" type="primary">rarD</name>
    <name evidence="10" type="ORF">O970_02415</name>
</gene>
<feature type="transmembrane region" description="Helical" evidence="8">
    <location>
        <begin position="70"/>
        <end position="92"/>
    </location>
</feature>
<keyword evidence="5 8" id="KW-0812">Transmembrane</keyword>
<evidence type="ECO:0000256" key="6">
    <source>
        <dbReference type="ARBA" id="ARBA00022989"/>
    </source>
</evidence>
<keyword evidence="6 8" id="KW-1133">Transmembrane helix</keyword>
<reference evidence="10 11" key="1">
    <citation type="journal article" date="2014" name="Appl. Environ. Microbiol.">
        <title>Genomic features of a bumble bee symbiont reflect its host environment.</title>
        <authorList>
            <person name="Martinson V.G."/>
            <person name="Magoc T."/>
            <person name="Koch H."/>
            <person name="Salzberg S.L."/>
            <person name="Moran N.A."/>
        </authorList>
    </citation>
    <scope>NUCLEOTIDE SEQUENCE [LARGE SCALE GENOMIC DNA]</scope>
    <source>
        <strain evidence="10 11">Bimp</strain>
    </source>
</reference>
<proteinExistence type="inferred from homology"/>
<dbReference type="InterPro" id="IPR000620">
    <property type="entry name" value="EamA_dom"/>
</dbReference>
<keyword evidence="7 8" id="KW-0472">Membrane</keyword>
<feature type="transmembrane region" description="Helical" evidence="8">
    <location>
        <begin position="236"/>
        <end position="258"/>
    </location>
</feature>
<dbReference type="InterPro" id="IPR004626">
    <property type="entry name" value="RarD"/>
</dbReference>
<sequence length="306" mass="34630">MFKGILLSISASCLFGLVYYFPVLLKPLDLMSIFCWRLLMSFPAIVILITAEKRWDAMGNLLKRIKKQPLFILAILFSAAMLSVQMLIFIWAPLNGKALSTSLGYFILPLAMVIAGRFVYKEKFSIYQKIAITLAIIGVIYEIFMNGAFSWETIVVAVGYPIYLIFRREMRLDGIEGTFSDFFCMAIGCAIYMCCRYTPTEISTQFFYHPLAIPMLGMITALAFAAYFTSAKCLPLGLFGLLGYIEPVLLVLVSLLLLHEKLLAEHILTYVMIWGAVCLLILEGVVHVIRSIRRRKYIAEITSKID</sequence>
<accession>A0AB94IDS9</accession>
<dbReference type="Pfam" id="PF00892">
    <property type="entry name" value="EamA"/>
    <property type="match status" value="1"/>
</dbReference>